<accession>I2FUI9</accession>
<sequence>MSSTVENMVLVVPPPPYILPDPALSFPSSSPSPTEAEPNDSAHSTPLPSYNSSPILAPILSTLQTLSSTPASLPALKLSASTNAAPPRQDESFGGKLLSYTASILIALLGAPIVDTLWALGLNIIGFAFSVLQVPMAVVLASEFDQPHCTTTPSPSTASTFTELEFTTTTNEKASQGENFPMVGGADKVERKSKGRQERDWIHHLTQLMWDWHDELEVAELWPPSTWV</sequence>
<evidence type="ECO:0000256" key="2">
    <source>
        <dbReference type="SAM" id="Phobius"/>
    </source>
</evidence>
<name>I2FUI9_USTHO</name>
<keyword evidence="2" id="KW-0812">Transmembrane</keyword>
<comment type="caution">
    <text evidence="3">The sequence shown here is derived from an EMBL/GenBank/DDBJ whole genome shotgun (WGS) entry which is preliminary data.</text>
</comment>
<dbReference type="Proteomes" id="UP000006174">
    <property type="component" value="Unassembled WGS sequence"/>
</dbReference>
<proteinExistence type="predicted"/>
<feature type="transmembrane region" description="Helical" evidence="2">
    <location>
        <begin position="120"/>
        <end position="141"/>
    </location>
</feature>
<reference evidence="3 4" key="1">
    <citation type="journal article" date="2012" name="Plant Cell">
        <title>Genome comparison of barley and maize smut fungi reveals targeted loss of RNA silencing components and species-specific presence of transposable elements.</title>
        <authorList>
            <person name="Laurie J.D."/>
            <person name="Ali S."/>
            <person name="Linning R."/>
            <person name="Mannhaupt G."/>
            <person name="Wong P."/>
            <person name="Gueldener U."/>
            <person name="Muensterkoetter M."/>
            <person name="Moore R."/>
            <person name="Kahmann R."/>
            <person name="Bakkeren G."/>
            <person name="Schirawski J."/>
        </authorList>
    </citation>
    <scope>NUCLEOTIDE SEQUENCE [LARGE SCALE GENOMIC DNA]</scope>
    <source>
        <strain evidence="4">Uh4875-4</strain>
    </source>
</reference>
<evidence type="ECO:0000313" key="4">
    <source>
        <dbReference type="Proteomes" id="UP000006174"/>
    </source>
</evidence>
<dbReference type="EMBL" id="CAGI01000156">
    <property type="protein sequence ID" value="CCF50582.1"/>
    <property type="molecule type" value="Genomic_DNA"/>
</dbReference>
<keyword evidence="2" id="KW-1133">Transmembrane helix</keyword>
<gene>
    <name evidence="3" type="ORF">UHOR_05806</name>
</gene>
<feature type="compositionally biased region" description="Low complexity" evidence="1">
    <location>
        <begin position="23"/>
        <end position="33"/>
    </location>
</feature>
<protein>
    <submittedName>
        <fullName evidence="3">Uncharacterized protein</fullName>
    </submittedName>
</protein>
<keyword evidence="2" id="KW-0472">Membrane</keyword>
<feature type="region of interest" description="Disordered" evidence="1">
    <location>
        <begin position="23"/>
        <end position="47"/>
    </location>
</feature>
<evidence type="ECO:0000313" key="3">
    <source>
        <dbReference type="EMBL" id="CCF50582.1"/>
    </source>
</evidence>
<feature type="transmembrane region" description="Helical" evidence="2">
    <location>
        <begin position="97"/>
        <end position="114"/>
    </location>
</feature>
<dbReference type="eggNOG" id="ENOG502TIRZ">
    <property type="taxonomic scope" value="Eukaryota"/>
</dbReference>
<organism evidence="3 4">
    <name type="scientific">Ustilago hordei</name>
    <name type="common">Barley covered smut fungus</name>
    <dbReference type="NCBI Taxonomy" id="120017"/>
    <lineage>
        <taxon>Eukaryota</taxon>
        <taxon>Fungi</taxon>
        <taxon>Dikarya</taxon>
        <taxon>Basidiomycota</taxon>
        <taxon>Ustilaginomycotina</taxon>
        <taxon>Ustilaginomycetes</taxon>
        <taxon>Ustilaginales</taxon>
        <taxon>Ustilaginaceae</taxon>
        <taxon>Ustilago</taxon>
    </lineage>
</organism>
<dbReference type="HOGENOM" id="CLU_1215570_0_0_1"/>
<dbReference type="AlphaFoldDB" id="I2FUI9"/>
<dbReference type="OrthoDB" id="10493636at2759"/>
<keyword evidence="4" id="KW-1185">Reference proteome</keyword>
<evidence type="ECO:0000256" key="1">
    <source>
        <dbReference type="SAM" id="MobiDB-lite"/>
    </source>
</evidence>